<dbReference type="SMR" id="A0AB34PZH3"/>
<gene>
    <name evidence="4" type="ORF">MG3_00834</name>
</gene>
<feature type="domain" description="Bul1 C-terminal" evidence="3">
    <location>
        <begin position="526"/>
        <end position="739"/>
    </location>
</feature>
<dbReference type="AlphaFoldDB" id="A0AB34PZH3"/>
<feature type="domain" description="Bul1 N-terminal" evidence="2">
    <location>
        <begin position="4"/>
        <end position="436"/>
    </location>
</feature>
<dbReference type="PANTHER" id="PTHR31904:SF1">
    <property type="entry name" value="BYPASS OF STOP CODON PROTEIN 5-RELATED"/>
    <property type="match status" value="1"/>
</dbReference>
<feature type="region of interest" description="Disordered" evidence="1">
    <location>
        <begin position="43"/>
        <end position="67"/>
    </location>
</feature>
<evidence type="ECO:0000256" key="1">
    <source>
        <dbReference type="SAM" id="MobiDB-lite"/>
    </source>
</evidence>
<evidence type="ECO:0000259" key="2">
    <source>
        <dbReference type="Pfam" id="PF04425"/>
    </source>
</evidence>
<evidence type="ECO:0000313" key="4">
    <source>
        <dbReference type="EMBL" id="KGR16925.1"/>
    </source>
</evidence>
<dbReference type="EMBL" id="AJIX01000008">
    <property type="protein sequence ID" value="KGR16925.1"/>
    <property type="molecule type" value="Genomic_DNA"/>
</dbReference>
<accession>A0AB34PZH3</accession>
<sequence>MNNTKNSENHTSSVDDTIGTILPSYSMFTSTIGMNVNVPEDNYQRYTDAEPPSYNQEDLNTVESSSVSVSQASSALHNMSLGSSRTSTNDSLQVIDENGSFIVADENTWHWRETILDNVHRLPNLTFQSHKISEAVKLEVHFTKDVCELGKKPELIDPYIYEYKQGDLLNGYILIKNTSEKPIPFEMFYLLFEGNFMVANPLDAKDKVPVKIRKFLEMFDFSGSWNEGNISRLATEEMNPHACLNIIDPIDGSALCFKKEKIIFPGITYKRFFTFRIPNNLLDSECNDHALSKHVELPPTMGLSRWETAHFPERAINKIKDFTLLNTSVSYGVMARFIGRKSTWEVDFGKIDTPSNSTRIVNSQGDEYIILKELTNYFRVVKKTPIPTDNERLMKLLENKLMYNNFISRIKEKIDAGKRLIESIESSNFTGSIDIGKELTQTELELAKCKQFYKPDSIRDTKLNPNRIEHYETFLPLVRKSLTGNKPLGTLRVSTPKKEFCVSYIPPLRFRQQSIENLVSSWKFEIPVDMSIAYSSLNTKPSQLPNIVDVKAELAVLTIRSDSKPIPIEFNHDLIFNKQCNGQFIDSDNFNENIIKPFRKYSTDLYKIYKKLGSENFKIEQSLVDDLKSICKLEHKTFNLRVKDIMIDGKPGKPSSKGVTQWSIDENGAKSSFTVGINLENLELKGDTNSNKSKKSYDNFTLVPDFQSCFMCRLYHVKLTMALSNDRYVNIKVPVRVQKVV</sequence>
<reference evidence="4 5" key="1">
    <citation type="submission" date="2013-12" db="EMBL/GenBank/DDBJ databases">
        <title>The Genome Sequence of Candida albicans P78048.</title>
        <authorList>
            <consortium name="The Broad Institute Genome Sequencing Platform"/>
            <consortium name="The Broad Institute Genome Sequencing Center for Infectious Disease"/>
            <person name="Cuomo C."/>
            <person name="Bennett R."/>
            <person name="Hirakawa M."/>
            <person name="Noverr M."/>
            <person name="Mitchell A."/>
            <person name="Young S.K."/>
            <person name="Zeng Q."/>
            <person name="Gargeya S."/>
            <person name="Fitzgerald M."/>
            <person name="Abouelleil A."/>
            <person name="Alvarado L."/>
            <person name="Berlin A.M."/>
            <person name="Chapman S.B."/>
            <person name="Dewar J."/>
            <person name="Goldberg J."/>
            <person name="Griggs A."/>
            <person name="Gujja S."/>
            <person name="Hansen M."/>
            <person name="Howarth C."/>
            <person name="Imamovic A."/>
            <person name="Larimer J."/>
            <person name="McCowan C."/>
            <person name="Murphy C."/>
            <person name="Pearson M."/>
            <person name="Priest M."/>
            <person name="Roberts A."/>
            <person name="Saif S."/>
            <person name="Shea T."/>
            <person name="Sykes S."/>
            <person name="Wortman J."/>
            <person name="Nusbaum C."/>
            <person name="Birren B."/>
        </authorList>
    </citation>
    <scope>NUCLEOTIDE SEQUENCE [LARGE SCALE GENOMIC DNA]</scope>
    <source>
        <strain evidence="4 5">P78048</strain>
    </source>
</reference>
<dbReference type="Proteomes" id="UP000030161">
    <property type="component" value="Unassembled WGS sequence"/>
</dbReference>
<protein>
    <recommendedName>
        <fullName evidence="6">Bul1 N-terminal domain-containing protein</fullName>
    </recommendedName>
</protein>
<organism evidence="4 5">
    <name type="scientific">Candida albicans P78048</name>
    <dbReference type="NCBI Taxonomy" id="1094989"/>
    <lineage>
        <taxon>Eukaryota</taxon>
        <taxon>Fungi</taxon>
        <taxon>Dikarya</taxon>
        <taxon>Ascomycota</taxon>
        <taxon>Saccharomycotina</taxon>
        <taxon>Pichiomycetes</taxon>
        <taxon>Debaryomycetaceae</taxon>
        <taxon>Candida/Lodderomyces clade</taxon>
        <taxon>Candida</taxon>
    </lineage>
</organism>
<dbReference type="Pfam" id="PF04425">
    <property type="entry name" value="Bul1_N"/>
    <property type="match status" value="1"/>
</dbReference>
<feature type="compositionally biased region" description="Polar residues" evidence="1">
    <location>
        <begin position="53"/>
        <end position="63"/>
    </location>
</feature>
<dbReference type="Pfam" id="PF04426">
    <property type="entry name" value="Bul1_C"/>
    <property type="match status" value="1"/>
</dbReference>
<comment type="caution">
    <text evidence="4">The sequence shown here is derived from an EMBL/GenBank/DDBJ whole genome shotgun (WGS) entry which is preliminary data.</text>
</comment>
<dbReference type="InterPro" id="IPR039634">
    <property type="entry name" value="Bul1-like"/>
</dbReference>
<dbReference type="PANTHER" id="PTHR31904">
    <property type="entry name" value="BYPASS OF STOP CODON PROTEIN 5-RELATED"/>
    <property type="match status" value="1"/>
</dbReference>
<dbReference type="InterPro" id="IPR007519">
    <property type="entry name" value="Bul1_N"/>
</dbReference>
<dbReference type="InterPro" id="IPR022794">
    <property type="entry name" value="Bul1_C"/>
</dbReference>
<evidence type="ECO:0008006" key="6">
    <source>
        <dbReference type="Google" id="ProtNLM"/>
    </source>
</evidence>
<evidence type="ECO:0000313" key="5">
    <source>
        <dbReference type="Proteomes" id="UP000030161"/>
    </source>
</evidence>
<name>A0AB34PZH3_CANAX</name>
<proteinExistence type="predicted"/>
<evidence type="ECO:0000259" key="3">
    <source>
        <dbReference type="Pfam" id="PF04426"/>
    </source>
</evidence>